<dbReference type="InterPro" id="IPR006091">
    <property type="entry name" value="Acyl-CoA_Oxase/DH_mid-dom"/>
</dbReference>
<evidence type="ECO:0000256" key="3">
    <source>
        <dbReference type="ARBA" id="ARBA00022630"/>
    </source>
</evidence>
<dbReference type="InterPro" id="IPR009100">
    <property type="entry name" value="AcylCoA_DH/oxidase_NM_dom_sf"/>
</dbReference>
<comment type="similarity">
    <text evidence="2 6">Belongs to the acyl-CoA dehydrogenase family.</text>
</comment>
<evidence type="ECO:0000259" key="8">
    <source>
        <dbReference type="Pfam" id="PF00441"/>
    </source>
</evidence>
<evidence type="ECO:0000256" key="5">
    <source>
        <dbReference type="ARBA" id="ARBA00023002"/>
    </source>
</evidence>
<evidence type="ECO:0000259" key="9">
    <source>
        <dbReference type="Pfam" id="PF02770"/>
    </source>
</evidence>
<keyword evidence="12" id="KW-1185">Reference proteome</keyword>
<dbReference type="PROSITE" id="PS00073">
    <property type="entry name" value="ACYL_COA_DH_2"/>
    <property type="match status" value="1"/>
</dbReference>
<dbReference type="STRING" id="1077974.GOEFS_050_00150"/>
<dbReference type="GO" id="GO:0003995">
    <property type="term" value="F:acyl-CoA dehydrogenase activity"/>
    <property type="evidence" value="ECO:0007669"/>
    <property type="project" value="InterPro"/>
</dbReference>
<dbReference type="InterPro" id="IPR009075">
    <property type="entry name" value="AcylCo_DH/oxidase_C"/>
</dbReference>
<dbReference type="InterPro" id="IPR037069">
    <property type="entry name" value="AcylCoA_DH/ox_N_sf"/>
</dbReference>
<evidence type="ECO:0000259" key="10">
    <source>
        <dbReference type="Pfam" id="PF02771"/>
    </source>
</evidence>
<feature type="region of interest" description="Disordered" evidence="7">
    <location>
        <begin position="183"/>
        <end position="220"/>
    </location>
</feature>
<evidence type="ECO:0000313" key="11">
    <source>
        <dbReference type="EMBL" id="GAB18237.1"/>
    </source>
</evidence>
<dbReference type="PROSITE" id="PS00072">
    <property type="entry name" value="ACYL_COA_DH_1"/>
    <property type="match status" value="1"/>
</dbReference>
<evidence type="ECO:0000256" key="1">
    <source>
        <dbReference type="ARBA" id="ARBA00001974"/>
    </source>
</evidence>
<dbReference type="PANTHER" id="PTHR43884:SF40">
    <property type="entry name" value="ACYL-COA DEHYDROGENASE"/>
    <property type="match status" value="1"/>
</dbReference>
<dbReference type="InterPro" id="IPR013786">
    <property type="entry name" value="AcylCoA_DH/ox_N"/>
</dbReference>
<dbReference type="Pfam" id="PF02771">
    <property type="entry name" value="Acyl-CoA_dh_N"/>
    <property type="match status" value="1"/>
</dbReference>
<dbReference type="Pfam" id="PF00441">
    <property type="entry name" value="Acyl-CoA_dh_1"/>
    <property type="match status" value="1"/>
</dbReference>
<proteinExistence type="inferred from homology"/>
<keyword evidence="5 6" id="KW-0560">Oxidoreductase</keyword>
<reference evidence="11 12" key="1">
    <citation type="submission" date="2011-12" db="EMBL/GenBank/DDBJ databases">
        <title>Whole genome shotgun sequence of Gordonia effusa NBRC 100432.</title>
        <authorList>
            <person name="Yoshida I."/>
            <person name="Takarada H."/>
            <person name="Hosoyama A."/>
            <person name="Tsuchikane K."/>
            <person name="Katsumata H."/>
            <person name="Yamazaki S."/>
            <person name="Fujita N."/>
        </authorList>
    </citation>
    <scope>NUCLEOTIDE SEQUENCE [LARGE SCALE GENOMIC DNA]</scope>
    <source>
        <strain evidence="11 12">NBRC 100432</strain>
    </source>
</reference>
<dbReference type="InterPro" id="IPR046373">
    <property type="entry name" value="Acyl-CoA_Oxase/DH_mid-dom_sf"/>
</dbReference>
<evidence type="ECO:0000256" key="2">
    <source>
        <dbReference type="ARBA" id="ARBA00009347"/>
    </source>
</evidence>
<dbReference type="InterPro" id="IPR036250">
    <property type="entry name" value="AcylCo_DH-like_C"/>
</dbReference>
<evidence type="ECO:0000313" key="12">
    <source>
        <dbReference type="Proteomes" id="UP000035034"/>
    </source>
</evidence>
<feature type="domain" description="Acyl-CoA dehydrogenase/oxidase N-terminal" evidence="10">
    <location>
        <begin position="17"/>
        <end position="124"/>
    </location>
</feature>
<comment type="caution">
    <text evidence="11">The sequence shown here is derived from an EMBL/GenBank/DDBJ whole genome shotgun (WGS) entry which is preliminary data.</text>
</comment>
<keyword evidence="3 6" id="KW-0285">Flavoprotein</keyword>
<evidence type="ECO:0000256" key="6">
    <source>
        <dbReference type="RuleBase" id="RU362125"/>
    </source>
</evidence>
<evidence type="ECO:0000256" key="7">
    <source>
        <dbReference type="SAM" id="MobiDB-lite"/>
    </source>
</evidence>
<dbReference type="FunFam" id="1.20.140.10:FF:000001">
    <property type="entry name" value="Acyl-CoA dehydrogenase"/>
    <property type="match status" value="1"/>
</dbReference>
<dbReference type="SUPFAM" id="SSF47203">
    <property type="entry name" value="Acyl-CoA dehydrogenase C-terminal domain-like"/>
    <property type="match status" value="1"/>
</dbReference>
<feature type="domain" description="Acyl-CoA dehydrogenase/oxidase C-terminal" evidence="8">
    <location>
        <begin position="274"/>
        <end position="418"/>
    </location>
</feature>
<dbReference type="Gene3D" id="1.20.140.10">
    <property type="entry name" value="Butyryl-CoA Dehydrogenase, subunit A, domain 3"/>
    <property type="match status" value="1"/>
</dbReference>
<evidence type="ECO:0000256" key="4">
    <source>
        <dbReference type="ARBA" id="ARBA00022827"/>
    </source>
</evidence>
<dbReference type="GO" id="GO:0050660">
    <property type="term" value="F:flavin adenine dinucleotide binding"/>
    <property type="evidence" value="ECO:0007669"/>
    <property type="project" value="InterPro"/>
</dbReference>
<dbReference type="Pfam" id="PF02770">
    <property type="entry name" value="Acyl-CoA_dh_M"/>
    <property type="match status" value="1"/>
</dbReference>
<dbReference type="PANTHER" id="PTHR43884">
    <property type="entry name" value="ACYL-COA DEHYDROGENASE"/>
    <property type="match status" value="1"/>
</dbReference>
<dbReference type="InterPro" id="IPR006089">
    <property type="entry name" value="Acyl-CoA_DH_CS"/>
</dbReference>
<dbReference type="SUPFAM" id="SSF56645">
    <property type="entry name" value="Acyl-CoA dehydrogenase NM domain-like"/>
    <property type="match status" value="1"/>
</dbReference>
<keyword evidence="4 6" id="KW-0274">FAD</keyword>
<dbReference type="Gene3D" id="2.40.110.10">
    <property type="entry name" value="Butyryl-CoA Dehydrogenase, subunit A, domain 2"/>
    <property type="match status" value="1"/>
</dbReference>
<gene>
    <name evidence="11" type="primary">fadE</name>
    <name evidence="11" type="ORF">GOEFS_050_00150</name>
</gene>
<sequence length="429" mass="44733">MTMVTNTPEVDDDVFAEILKQINHFVRTRVLPRENEIMAADAVPADLRNQAAEMGLFGYAIPQEWGGLGLDLRQDVEVAMELGYTSLSVRSMFGTNNGIAGQVLVGFGTDEQRSRWLPGIASGDVVASFALTEPGAGSDPAGLKTTARADGDGWIINGGKRFITNAPDANLLVVFARIDPAPGAGSEASGPKVAGAGSEASGPKVAGAGSEASGPKSTTSSGIAVFLVPTDTDGVEVGPKDVKMGQEGSRTADVTFTDARIGSDALVGADAAVGYRAAMTILARGRVHIAAVAVGQAQRALDESVAYAATATQGGTPIGDFQLVQAMIADMQTGVMAGRALVRDAAKAWVDETDRRIAPSVAKLFCTEMAGKVADLAVQVHGGTGYMREVPVERIYRDVRLLRLYEGTSEIQRLIIGGGLVRAEKKKAQ</sequence>
<dbReference type="Gene3D" id="1.10.540.10">
    <property type="entry name" value="Acyl-CoA dehydrogenase/oxidase, N-terminal domain"/>
    <property type="match status" value="1"/>
</dbReference>
<accession>H0QZI6</accession>
<dbReference type="Proteomes" id="UP000035034">
    <property type="component" value="Unassembled WGS sequence"/>
</dbReference>
<dbReference type="EMBL" id="BAEH01000050">
    <property type="protein sequence ID" value="GAB18237.1"/>
    <property type="molecule type" value="Genomic_DNA"/>
</dbReference>
<dbReference type="AlphaFoldDB" id="H0QZI6"/>
<organism evidence="11 12">
    <name type="scientific">Gordonia effusa NBRC 100432</name>
    <dbReference type="NCBI Taxonomy" id="1077974"/>
    <lineage>
        <taxon>Bacteria</taxon>
        <taxon>Bacillati</taxon>
        <taxon>Actinomycetota</taxon>
        <taxon>Actinomycetes</taxon>
        <taxon>Mycobacteriales</taxon>
        <taxon>Gordoniaceae</taxon>
        <taxon>Gordonia</taxon>
    </lineage>
</organism>
<comment type="cofactor">
    <cofactor evidence="1 6">
        <name>FAD</name>
        <dbReference type="ChEBI" id="CHEBI:57692"/>
    </cofactor>
</comment>
<name>H0QZI6_9ACTN</name>
<dbReference type="eggNOG" id="COG1960">
    <property type="taxonomic scope" value="Bacteria"/>
</dbReference>
<feature type="domain" description="Acyl-CoA oxidase/dehydrogenase middle" evidence="9">
    <location>
        <begin position="128"/>
        <end position="180"/>
    </location>
</feature>
<protein>
    <submittedName>
        <fullName evidence="11">Acyl-CoA dehydrogenase</fullName>
    </submittedName>
</protein>